<organism evidence="4 5">
    <name type="scientific">Winogradskya humida</name>
    <dbReference type="NCBI Taxonomy" id="113566"/>
    <lineage>
        <taxon>Bacteria</taxon>
        <taxon>Bacillati</taxon>
        <taxon>Actinomycetota</taxon>
        <taxon>Actinomycetes</taxon>
        <taxon>Micromonosporales</taxon>
        <taxon>Micromonosporaceae</taxon>
        <taxon>Winogradskya</taxon>
    </lineage>
</organism>
<dbReference type="InterPro" id="IPR036513">
    <property type="entry name" value="STAS_dom_sf"/>
</dbReference>
<dbReference type="EMBL" id="BOMN01000144">
    <property type="protein sequence ID" value="GIE26444.1"/>
    <property type="molecule type" value="Genomic_DNA"/>
</dbReference>
<evidence type="ECO:0000256" key="2">
    <source>
        <dbReference type="RuleBase" id="RU003749"/>
    </source>
</evidence>
<reference evidence="4 5" key="1">
    <citation type="submission" date="2021-01" db="EMBL/GenBank/DDBJ databases">
        <title>Whole genome shotgun sequence of Actinoplanes humidus NBRC 14915.</title>
        <authorList>
            <person name="Komaki H."/>
            <person name="Tamura T."/>
        </authorList>
    </citation>
    <scope>NUCLEOTIDE SEQUENCE [LARGE SCALE GENOMIC DNA]</scope>
    <source>
        <strain evidence="4 5">NBRC 14915</strain>
    </source>
</reference>
<gene>
    <name evidence="4" type="ORF">Ahu01nite_095460</name>
</gene>
<accession>A0ABQ4A6I2</accession>
<protein>
    <recommendedName>
        <fullName evidence="2">Anti-sigma factor antagonist</fullName>
    </recommendedName>
</protein>
<dbReference type="CDD" id="cd07043">
    <property type="entry name" value="STAS_anti-anti-sigma_factors"/>
    <property type="match status" value="1"/>
</dbReference>
<dbReference type="PROSITE" id="PS50801">
    <property type="entry name" value="STAS"/>
    <property type="match status" value="1"/>
</dbReference>
<dbReference type="Pfam" id="PF13466">
    <property type="entry name" value="STAS_2"/>
    <property type="match status" value="1"/>
</dbReference>
<dbReference type="SUPFAM" id="SSF52091">
    <property type="entry name" value="SpoIIaa-like"/>
    <property type="match status" value="1"/>
</dbReference>
<proteinExistence type="inferred from homology"/>
<comment type="similarity">
    <text evidence="1 2">Belongs to the anti-sigma-factor antagonist family.</text>
</comment>
<dbReference type="NCBIfam" id="TIGR00377">
    <property type="entry name" value="ant_ant_sig"/>
    <property type="match status" value="1"/>
</dbReference>
<evidence type="ECO:0000313" key="5">
    <source>
        <dbReference type="Proteomes" id="UP000603200"/>
    </source>
</evidence>
<evidence type="ECO:0000259" key="3">
    <source>
        <dbReference type="PROSITE" id="PS50801"/>
    </source>
</evidence>
<dbReference type="Proteomes" id="UP000603200">
    <property type="component" value="Unassembled WGS sequence"/>
</dbReference>
<dbReference type="InterPro" id="IPR002645">
    <property type="entry name" value="STAS_dom"/>
</dbReference>
<evidence type="ECO:0000256" key="1">
    <source>
        <dbReference type="ARBA" id="ARBA00009013"/>
    </source>
</evidence>
<sequence length="116" mass="12289">MLDMRVVSIHHYQIAVQPARDGVLLVCLGGQFDMGVGTALADALRTAAQEAGVEQVFVDMQRVAFFDSHGIAGLVAGYEAARSAGRRFSVTNARGMVKHILDVTGLAEVLCQDATG</sequence>
<feature type="domain" description="STAS" evidence="3">
    <location>
        <begin position="21"/>
        <end position="116"/>
    </location>
</feature>
<comment type="caution">
    <text evidence="4">The sequence shown here is derived from an EMBL/GenBank/DDBJ whole genome shotgun (WGS) entry which is preliminary data.</text>
</comment>
<name>A0ABQ4A6I2_9ACTN</name>
<keyword evidence="5" id="KW-1185">Reference proteome</keyword>
<evidence type="ECO:0000313" key="4">
    <source>
        <dbReference type="EMBL" id="GIE26444.1"/>
    </source>
</evidence>
<dbReference type="Gene3D" id="3.30.750.24">
    <property type="entry name" value="STAS domain"/>
    <property type="match status" value="1"/>
</dbReference>
<dbReference type="InterPro" id="IPR058548">
    <property type="entry name" value="MlaB-like_STAS"/>
</dbReference>
<dbReference type="InterPro" id="IPR003658">
    <property type="entry name" value="Anti-sigma_ant"/>
</dbReference>